<reference evidence="1 2" key="1">
    <citation type="submission" date="2023-12" db="EMBL/GenBank/DDBJ databases">
        <title>Novel species of the genus Arcicella isolated from rivers.</title>
        <authorList>
            <person name="Lu H."/>
        </authorList>
    </citation>
    <scope>NUCLEOTIDE SEQUENCE [LARGE SCALE GENOMIC DNA]</scope>
    <source>
        <strain evidence="1 2">KCTC 23307</strain>
    </source>
</reference>
<keyword evidence="2" id="KW-1185">Reference proteome</keyword>
<organism evidence="1 2">
    <name type="scientific">Arcicella rigui</name>
    <dbReference type="NCBI Taxonomy" id="797020"/>
    <lineage>
        <taxon>Bacteria</taxon>
        <taxon>Pseudomonadati</taxon>
        <taxon>Bacteroidota</taxon>
        <taxon>Cytophagia</taxon>
        <taxon>Cytophagales</taxon>
        <taxon>Flectobacillaceae</taxon>
        <taxon>Arcicella</taxon>
    </lineage>
</organism>
<gene>
    <name evidence="1" type="ORF">VB248_20380</name>
</gene>
<dbReference type="EMBL" id="JAYFUM010000028">
    <property type="protein sequence ID" value="MEA5141523.1"/>
    <property type="molecule type" value="Genomic_DNA"/>
</dbReference>
<name>A0ABU5QFZ6_9BACT</name>
<comment type="caution">
    <text evidence="1">The sequence shown here is derived from an EMBL/GenBank/DDBJ whole genome shotgun (WGS) entry which is preliminary data.</text>
</comment>
<evidence type="ECO:0000313" key="1">
    <source>
        <dbReference type="EMBL" id="MEA5141523.1"/>
    </source>
</evidence>
<proteinExistence type="predicted"/>
<accession>A0ABU5QFZ6</accession>
<sequence>MIKVKIPSRSTHSELPDTLENAISFQANTEESNDEDESNSFSSWISKSSNEILISHFDNVRSIFFKTNKLDVFIFSRIYLDIRVLLI</sequence>
<evidence type="ECO:0000313" key="2">
    <source>
        <dbReference type="Proteomes" id="UP001302949"/>
    </source>
</evidence>
<dbReference type="RefSeq" id="WP_323298679.1">
    <property type="nucleotide sequence ID" value="NZ_JAYFUM010000028.1"/>
</dbReference>
<protein>
    <submittedName>
        <fullName evidence="1">Uncharacterized protein</fullName>
    </submittedName>
</protein>
<dbReference type="Proteomes" id="UP001302949">
    <property type="component" value="Unassembled WGS sequence"/>
</dbReference>